<organism evidence="3">
    <name type="scientific">Thermocrispum agreste</name>
    <dbReference type="NCBI Taxonomy" id="37925"/>
    <lineage>
        <taxon>Bacteria</taxon>
        <taxon>Bacillati</taxon>
        <taxon>Actinomycetota</taxon>
        <taxon>Actinomycetes</taxon>
        <taxon>Pseudonocardiales</taxon>
        <taxon>Pseudonocardiaceae</taxon>
        <taxon>Thermocrispum</taxon>
    </lineage>
</organism>
<dbReference type="AlphaFoldDB" id="A0A2W4JNS9"/>
<dbReference type="SUPFAM" id="SSF53335">
    <property type="entry name" value="S-adenosyl-L-methionine-dependent methyltransferases"/>
    <property type="match status" value="1"/>
</dbReference>
<feature type="domain" description="Methyltransferase type 11" evidence="1">
    <location>
        <begin position="49"/>
        <end position="145"/>
    </location>
</feature>
<proteinExistence type="predicted"/>
<evidence type="ECO:0000313" key="3">
    <source>
        <dbReference type="EMBL" id="PZN00683.1"/>
    </source>
</evidence>
<gene>
    <name evidence="2" type="ORF">DIU77_002075</name>
    <name evidence="3" type="ORF">DIU77_03005</name>
</gene>
<evidence type="ECO:0000313" key="4">
    <source>
        <dbReference type="Proteomes" id="UP000249324"/>
    </source>
</evidence>
<dbReference type="PANTHER" id="PTHR42912">
    <property type="entry name" value="METHYLTRANSFERASE"/>
    <property type="match status" value="1"/>
</dbReference>
<dbReference type="EMBL" id="QGUI01000069">
    <property type="protein sequence ID" value="PZN00683.1"/>
    <property type="molecule type" value="Genomic_DNA"/>
</dbReference>
<comment type="caution">
    <text evidence="3">The sequence shown here is derived from an EMBL/GenBank/DDBJ whole genome shotgun (WGS) entry which is preliminary data.</text>
</comment>
<keyword evidence="3" id="KW-0808">Transferase</keyword>
<evidence type="ECO:0000259" key="1">
    <source>
        <dbReference type="Pfam" id="PF08241"/>
    </source>
</evidence>
<reference evidence="2" key="2">
    <citation type="submission" date="2018-05" db="EMBL/GenBank/DDBJ databases">
        <authorList>
            <person name="Moura L."/>
            <person name="Setubal J.C."/>
        </authorList>
    </citation>
    <scope>NUCLEOTIDE SEQUENCE</scope>
    <source>
        <strain evidence="2">ZC4RG45</strain>
    </source>
</reference>
<dbReference type="InterPro" id="IPR013216">
    <property type="entry name" value="Methyltransf_11"/>
</dbReference>
<dbReference type="CDD" id="cd02440">
    <property type="entry name" value="AdoMet_MTases"/>
    <property type="match status" value="1"/>
</dbReference>
<reference evidence="2 4" key="3">
    <citation type="journal article" date="2021" name="BMC Genomics">
        <title>Genome-resolved metagenome and metatranscriptome analyses of thermophilic composting reveal key bacterial players and their metabolic interactions.</title>
        <authorList>
            <person name="Braga L.P.P."/>
            <person name="Pereira R.V."/>
            <person name="Martins L.F."/>
            <person name="Moura L.M.S."/>
            <person name="Sanchez F.B."/>
            <person name="Patane J.S.L."/>
            <person name="da Silva A.M."/>
            <person name="Setubal J.C."/>
        </authorList>
    </citation>
    <scope>NUCLEOTIDE SEQUENCE [LARGE SCALE GENOMIC DNA]</scope>
    <source>
        <strain evidence="2">ZC4RG45</strain>
    </source>
</reference>
<dbReference type="Proteomes" id="UP000249324">
    <property type="component" value="Unassembled WGS sequence"/>
</dbReference>
<dbReference type="InterPro" id="IPR029063">
    <property type="entry name" value="SAM-dependent_MTases_sf"/>
</dbReference>
<dbReference type="EMBL" id="QGUI02000012">
    <property type="protein sequence ID" value="MFO7191015.1"/>
    <property type="molecule type" value="Genomic_DNA"/>
</dbReference>
<reference evidence="2" key="4">
    <citation type="submission" date="2023-08" db="EMBL/GenBank/DDBJ databases">
        <authorList>
            <person name="Guima S.E.S."/>
            <person name="Martins L.F."/>
            <person name="Silva A.M."/>
            <person name="Setubal J.C."/>
        </authorList>
    </citation>
    <scope>NUCLEOTIDE SEQUENCE</scope>
    <source>
        <strain evidence="2">ZC4RG45</strain>
    </source>
</reference>
<evidence type="ECO:0000313" key="2">
    <source>
        <dbReference type="EMBL" id="MFO7191015.1"/>
    </source>
</evidence>
<dbReference type="PANTHER" id="PTHR42912:SF95">
    <property type="entry name" value="METHYLTRANSFERASE TYPE 11 DOMAIN-CONTAINING PROTEIN"/>
    <property type="match status" value="1"/>
</dbReference>
<dbReference type="Pfam" id="PF08241">
    <property type="entry name" value="Methyltransf_11"/>
    <property type="match status" value="1"/>
</dbReference>
<name>A0A2W4JNS9_9PSEU</name>
<dbReference type="GO" id="GO:0032259">
    <property type="term" value="P:methylation"/>
    <property type="evidence" value="ECO:0007669"/>
    <property type="project" value="UniProtKB-KW"/>
</dbReference>
<dbReference type="InterPro" id="IPR050508">
    <property type="entry name" value="Methyltransf_Superfamily"/>
</dbReference>
<dbReference type="GO" id="GO:0008757">
    <property type="term" value="F:S-adenosylmethionine-dependent methyltransferase activity"/>
    <property type="evidence" value="ECO:0007669"/>
    <property type="project" value="InterPro"/>
</dbReference>
<protein>
    <submittedName>
        <fullName evidence="3">Methyltransferase domain-containing protein</fullName>
    </submittedName>
</protein>
<keyword evidence="3" id="KW-0489">Methyltransferase</keyword>
<accession>A0A2W4JNS9</accession>
<dbReference type="Gene3D" id="3.40.50.150">
    <property type="entry name" value="Vaccinia Virus protein VP39"/>
    <property type="match status" value="1"/>
</dbReference>
<reference evidence="3" key="1">
    <citation type="submission" date="2018-05" db="EMBL/GenBank/DDBJ databases">
        <authorList>
            <person name="Lanie J.A."/>
            <person name="Ng W.-L."/>
            <person name="Kazmierczak K.M."/>
            <person name="Andrzejewski T.M."/>
            <person name="Davidsen T.M."/>
            <person name="Wayne K.J."/>
            <person name="Tettelin H."/>
            <person name="Glass J.I."/>
            <person name="Rusch D."/>
            <person name="Podicherti R."/>
            <person name="Tsui H.-C.T."/>
            <person name="Winkler M.E."/>
        </authorList>
    </citation>
    <scope>NUCLEOTIDE SEQUENCE</scope>
    <source>
        <strain evidence="3">ZC4RG45</strain>
    </source>
</reference>
<dbReference type="STRING" id="1111738.GCA_000427905_02417"/>
<sequence length="199" mass="20974">MKDLLDRAFGHPRGLLGRIGGAVMAYTNAATEKHIVEVADLDAGHTVLVLGPGPGVGLRAAAERAAVAIGVDPSEDMLRLSEQRCADLVRSGSVRLQAGTAERTGLDDDSADVAVTVNNVQLWADRRAGFAEIARVLRPGGRLVLSVHEAHLSVTRHQLAAEAEAAGFVDVQSWTWDPPGMFAGRAVQLRGVNKKDGAS</sequence>